<keyword evidence="4 7" id="KW-0378">Hydrolase</keyword>
<dbReference type="SUPFAM" id="SSF88713">
    <property type="entry name" value="Glycoside hydrolase/deacetylase"/>
    <property type="match status" value="1"/>
</dbReference>
<evidence type="ECO:0000256" key="5">
    <source>
        <dbReference type="ARBA" id="ARBA00023277"/>
    </source>
</evidence>
<dbReference type="GO" id="GO:0005975">
    <property type="term" value="P:carbohydrate metabolic process"/>
    <property type="evidence" value="ECO:0007669"/>
    <property type="project" value="InterPro"/>
</dbReference>
<reference evidence="7 8" key="1">
    <citation type="submission" date="2016-08" db="EMBL/GenBank/DDBJ databases">
        <title>Genomes of anaerobic fungi encode conserved fungal cellulosomes for biomass hydrolysis.</title>
        <authorList>
            <consortium name="DOE Joint Genome Institute"/>
            <person name="Haitjema C.H."/>
            <person name="Gilmore S.P."/>
            <person name="Henske J.K."/>
            <person name="Solomon K.V."/>
            <person name="De Groot R."/>
            <person name="Kuo A."/>
            <person name="Mondo S.J."/>
            <person name="Salamov A.A."/>
            <person name="Labutti K."/>
            <person name="Zhao Z."/>
            <person name="Chiniquy J."/>
            <person name="Barry K."/>
            <person name="Brewer H.M."/>
            <person name="Purvine S.O."/>
            <person name="Wright A.T."/>
            <person name="Boxma B."/>
            <person name="Van Alen T."/>
            <person name="Hackstein J.H."/>
            <person name="Baker S.E."/>
            <person name="Grigoriev I.V."/>
            <person name="O'Malley M.A."/>
        </authorList>
    </citation>
    <scope>NUCLEOTIDE SEQUENCE [LARGE SCALE GENOMIC DNA]</scope>
    <source>
        <strain evidence="8">finn</strain>
    </source>
</reference>
<protein>
    <submittedName>
        <fullName evidence="7">Glycoside hydrolase/deacetylase</fullName>
    </submittedName>
</protein>
<gene>
    <name evidence="7" type="ORF">BCR36DRAFT_582291</name>
</gene>
<evidence type="ECO:0000256" key="2">
    <source>
        <dbReference type="ARBA" id="ARBA00022723"/>
    </source>
</evidence>
<name>A0A1Y1VDR6_9FUNG</name>
<feature type="domain" description="NodB homology" evidence="6">
    <location>
        <begin position="14"/>
        <end position="210"/>
    </location>
</feature>
<dbReference type="AlphaFoldDB" id="A0A1Y1VDR6"/>
<comment type="cofactor">
    <cofactor evidence="1">
        <name>Co(2+)</name>
        <dbReference type="ChEBI" id="CHEBI:48828"/>
    </cofactor>
</comment>
<sequence length="280" mass="32003">MANAQKIYECVQNNTIALTYDDGPFEFSKQLVDYLTTKPDVKVTFFAVGKFHYPFAIDTQEYQDVMKKAHDVGYQIASHTFEHKLYINDTDLMRDALTKQDDFIEKVTGDRPKYFRAPKGDCGEECQSTLESWGYKTIQWDTDTLDWDLEGAGSQEKRAEESIQYLQSEFAKEKSSYLILMHDTENATVSDITPWIIEKSGMKEKGYRFVTVAECLGDKNGMYVSGKVYGDEEEKKKEEAKIKSEEIAKTAAIHSGVEYSTKLTSFITLIVAITFISLIY</sequence>
<evidence type="ECO:0000313" key="8">
    <source>
        <dbReference type="Proteomes" id="UP000193719"/>
    </source>
</evidence>
<dbReference type="Pfam" id="PF01522">
    <property type="entry name" value="Polysacc_deac_1"/>
    <property type="match status" value="1"/>
</dbReference>
<organism evidence="7 8">
    <name type="scientific">Piromyces finnis</name>
    <dbReference type="NCBI Taxonomy" id="1754191"/>
    <lineage>
        <taxon>Eukaryota</taxon>
        <taxon>Fungi</taxon>
        <taxon>Fungi incertae sedis</taxon>
        <taxon>Chytridiomycota</taxon>
        <taxon>Chytridiomycota incertae sedis</taxon>
        <taxon>Neocallimastigomycetes</taxon>
        <taxon>Neocallimastigales</taxon>
        <taxon>Neocallimastigaceae</taxon>
        <taxon>Piromyces</taxon>
    </lineage>
</organism>
<dbReference type="Proteomes" id="UP000193719">
    <property type="component" value="Unassembled WGS sequence"/>
</dbReference>
<evidence type="ECO:0000259" key="6">
    <source>
        <dbReference type="PROSITE" id="PS51677"/>
    </source>
</evidence>
<reference evidence="7 8" key="2">
    <citation type="submission" date="2016-08" db="EMBL/GenBank/DDBJ databases">
        <title>Pervasive Adenine N6-methylation of Active Genes in Fungi.</title>
        <authorList>
            <consortium name="DOE Joint Genome Institute"/>
            <person name="Mondo S.J."/>
            <person name="Dannebaum R.O."/>
            <person name="Kuo R.C."/>
            <person name="Labutti K."/>
            <person name="Haridas S."/>
            <person name="Kuo A."/>
            <person name="Salamov A."/>
            <person name="Ahrendt S.R."/>
            <person name="Lipzen A."/>
            <person name="Sullivan W."/>
            <person name="Andreopoulos W.B."/>
            <person name="Clum A."/>
            <person name="Lindquist E."/>
            <person name="Daum C."/>
            <person name="Ramamoorthy G.K."/>
            <person name="Gryganskyi A."/>
            <person name="Culley D."/>
            <person name="Magnuson J.K."/>
            <person name="James T.Y."/>
            <person name="O'Malley M.A."/>
            <person name="Stajich J.E."/>
            <person name="Spatafora J.W."/>
            <person name="Visel A."/>
            <person name="Grigoriev I.V."/>
        </authorList>
    </citation>
    <scope>NUCLEOTIDE SEQUENCE [LARGE SCALE GENOMIC DNA]</scope>
    <source>
        <strain evidence="8">finn</strain>
    </source>
</reference>
<evidence type="ECO:0000256" key="4">
    <source>
        <dbReference type="ARBA" id="ARBA00022801"/>
    </source>
</evidence>
<comment type="caution">
    <text evidence="7">The sequence shown here is derived from an EMBL/GenBank/DDBJ whole genome shotgun (WGS) entry which is preliminary data.</text>
</comment>
<proteinExistence type="predicted"/>
<keyword evidence="8" id="KW-1185">Reference proteome</keyword>
<dbReference type="InterPro" id="IPR011330">
    <property type="entry name" value="Glyco_hydro/deAcase_b/a-brl"/>
</dbReference>
<accession>A0A1Y1VDR6</accession>
<dbReference type="OrthoDB" id="2125469at2759"/>
<dbReference type="EMBL" id="MCFH01000014">
    <property type="protein sequence ID" value="ORX52883.1"/>
    <property type="molecule type" value="Genomic_DNA"/>
</dbReference>
<keyword evidence="2" id="KW-0479">Metal-binding</keyword>
<dbReference type="GO" id="GO:0046872">
    <property type="term" value="F:metal ion binding"/>
    <property type="evidence" value="ECO:0007669"/>
    <property type="project" value="UniProtKB-KW"/>
</dbReference>
<dbReference type="PANTHER" id="PTHR46471:SF4">
    <property type="entry name" value="CHITIN DEACETYLASE"/>
    <property type="match status" value="1"/>
</dbReference>
<evidence type="ECO:0000256" key="1">
    <source>
        <dbReference type="ARBA" id="ARBA00001941"/>
    </source>
</evidence>
<dbReference type="PROSITE" id="PS51677">
    <property type="entry name" value="NODB"/>
    <property type="match status" value="1"/>
</dbReference>
<dbReference type="Gene3D" id="3.20.20.370">
    <property type="entry name" value="Glycoside hydrolase/deacetylase"/>
    <property type="match status" value="1"/>
</dbReference>
<keyword evidence="3" id="KW-0732">Signal</keyword>
<dbReference type="InterPro" id="IPR002509">
    <property type="entry name" value="NODB_dom"/>
</dbReference>
<evidence type="ECO:0000313" key="7">
    <source>
        <dbReference type="EMBL" id="ORX52883.1"/>
    </source>
</evidence>
<dbReference type="PANTHER" id="PTHR46471">
    <property type="entry name" value="CHITIN DEACETYLASE"/>
    <property type="match status" value="1"/>
</dbReference>
<evidence type="ECO:0000256" key="3">
    <source>
        <dbReference type="ARBA" id="ARBA00022729"/>
    </source>
</evidence>
<keyword evidence="5" id="KW-0119">Carbohydrate metabolism</keyword>
<dbReference type="STRING" id="1754191.A0A1Y1VDR6"/>
<dbReference type="GO" id="GO:0016810">
    <property type="term" value="F:hydrolase activity, acting on carbon-nitrogen (but not peptide) bonds"/>
    <property type="evidence" value="ECO:0007669"/>
    <property type="project" value="InterPro"/>
</dbReference>